<evidence type="ECO:0000313" key="4">
    <source>
        <dbReference type="Proteomes" id="UP000016023"/>
    </source>
</evidence>
<gene>
    <name evidence="3" type="ORF">HMPREF9140_00325</name>
</gene>
<reference evidence="3 4" key="1">
    <citation type="submission" date="2011-12" db="EMBL/GenBank/DDBJ databases">
        <title>The Genome Sequence of Prevotella micans F0438.</title>
        <authorList>
            <consortium name="The Broad Institute Genome Sequencing Platform"/>
            <person name="Earl A."/>
            <person name="Ward D."/>
            <person name="Feldgarden M."/>
            <person name="Gevers D."/>
            <person name="Izard J."/>
            <person name="Baranova O.V."/>
            <person name="Blanton J.M."/>
            <person name="Wade W.G."/>
            <person name="Dewhirst F.E."/>
            <person name="Young S.K."/>
            <person name="Zeng Q."/>
            <person name="Gargeya S."/>
            <person name="Fitzgerald M."/>
            <person name="Haas B."/>
            <person name="Abouelleil A."/>
            <person name="Alvarado L."/>
            <person name="Arachchi H.M."/>
            <person name="Berlin A."/>
            <person name="Chapman S.B."/>
            <person name="Gearin G."/>
            <person name="Goldberg J."/>
            <person name="Griggs A."/>
            <person name="Gujja S."/>
            <person name="Hansen M."/>
            <person name="Heiman D."/>
            <person name="Howarth C."/>
            <person name="Larimer J."/>
            <person name="Lui A."/>
            <person name="MacDonald P.J.P."/>
            <person name="McCowen C."/>
            <person name="Montmayeur A."/>
            <person name="Murphy C."/>
            <person name="Neiman D."/>
            <person name="Pearson M."/>
            <person name="Priest M."/>
            <person name="Roberts A."/>
            <person name="Saif S."/>
            <person name="Shea T."/>
            <person name="Sisk P."/>
            <person name="Stolte C."/>
            <person name="Sykes S."/>
            <person name="Wortman J."/>
            <person name="Nusbaum C."/>
            <person name="Birren B."/>
        </authorList>
    </citation>
    <scope>NUCLEOTIDE SEQUENCE [LARGE SCALE GENOMIC DNA]</scope>
    <source>
        <strain evidence="3 4">F0438</strain>
    </source>
</reference>
<dbReference type="InterPro" id="IPR041218">
    <property type="entry name" value="DUF5606"/>
</dbReference>
<dbReference type="Gene3D" id="2.30.30.730">
    <property type="match status" value="1"/>
</dbReference>
<dbReference type="Pfam" id="PF21186">
    <property type="entry name" value="DUF6852"/>
    <property type="match status" value="1"/>
</dbReference>
<keyword evidence="4" id="KW-1185">Reference proteome</keyword>
<feature type="domain" description="DUF6852" evidence="2">
    <location>
        <begin position="51"/>
        <end position="121"/>
    </location>
</feature>
<dbReference type="InterPro" id="IPR049280">
    <property type="entry name" value="DUF6852"/>
</dbReference>
<dbReference type="HOGENOM" id="CLU_118060_1_0_10"/>
<dbReference type="Proteomes" id="UP000016023">
    <property type="component" value="Unassembled WGS sequence"/>
</dbReference>
<proteinExistence type="predicted"/>
<dbReference type="InterPro" id="IPR049282">
    <property type="entry name" value="BVU_3817_N_sf"/>
</dbReference>
<dbReference type="InterPro" id="IPR049281">
    <property type="entry name" value="BVU_3817-like_C_sf"/>
</dbReference>
<dbReference type="eggNOG" id="ENOG502ZPSM">
    <property type="taxonomic scope" value="Bacteria"/>
</dbReference>
<protein>
    <submittedName>
        <fullName evidence="3">Uncharacterized protein</fullName>
    </submittedName>
</protein>
<accession>H1Q087</accession>
<evidence type="ECO:0000259" key="2">
    <source>
        <dbReference type="Pfam" id="PF21186"/>
    </source>
</evidence>
<comment type="caution">
    <text evidence="3">The sequence shown here is derived from an EMBL/GenBank/DDBJ whole genome shotgun (WGS) entry which is preliminary data.</text>
</comment>
<feature type="domain" description="DUF5606" evidence="1">
    <location>
        <begin position="3"/>
        <end position="48"/>
    </location>
</feature>
<dbReference type="AlphaFoldDB" id="H1Q087"/>
<evidence type="ECO:0000313" key="3">
    <source>
        <dbReference type="EMBL" id="EHO74164.1"/>
    </source>
</evidence>
<sequence length="144" mass="16424">MSETILSIAGKPGLFKLVSRGKANLIVEALDETHRRQPAFATDRVTSLGDITMFTTDDDIRLGEVLIKLRNKESSQPASLNWRKASATELHNYFAEIVPNYDRDRVHNSDIKKLIQWYNILISAGITDFEEIFMPKQDELNSQE</sequence>
<evidence type="ECO:0000259" key="1">
    <source>
        <dbReference type="Pfam" id="PF18347"/>
    </source>
</evidence>
<name>H1Q087_9BACT</name>
<dbReference type="STRING" id="883158.HMPREF9140_00325"/>
<dbReference type="Gene3D" id="1.10.10.1650">
    <property type="match status" value="1"/>
</dbReference>
<dbReference type="RefSeq" id="WP_006951280.1">
    <property type="nucleotide sequence ID" value="NZ_JH594521.1"/>
</dbReference>
<dbReference type="PATRIC" id="fig|883158.3.peg.336"/>
<dbReference type="Pfam" id="PF18347">
    <property type="entry name" value="DUF5606"/>
    <property type="match status" value="1"/>
</dbReference>
<organism evidence="3 4">
    <name type="scientific">Prevotella micans F0438</name>
    <dbReference type="NCBI Taxonomy" id="883158"/>
    <lineage>
        <taxon>Bacteria</taxon>
        <taxon>Pseudomonadati</taxon>
        <taxon>Bacteroidota</taxon>
        <taxon>Bacteroidia</taxon>
        <taxon>Bacteroidales</taxon>
        <taxon>Prevotellaceae</taxon>
        <taxon>Prevotella</taxon>
    </lineage>
</organism>
<dbReference type="EMBL" id="AGWK01000009">
    <property type="protein sequence ID" value="EHO74164.1"/>
    <property type="molecule type" value="Genomic_DNA"/>
</dbReference>